<evidence type="ECO:0000256" key="5">
    <source>
        <dbReference type="ARBA" id="ARBA00023288"/>
    </source>
</evidence>
<dbReference type="Gene3D" id="3.40.190.10">
    <property type="entry name" value="Periplasmic binding protein-like II"/>
    <property type="match status" value="2"/>
</dbReference>
<keyword evidence="3" id="KW-0472">Membrane</keyword>
<evidence type="ECO:0000256" key="3">
    <source>
        <dbReference type="ARBA" id="ARBA00023136"/>
    </source>
</evidence>
<feature type="signal peptide" evidence="6">
    <location>
        <begin position="1"/>
        <end position="28"/>
    </location>
</feature>
<keyword evidence="4" id="KW-0564">Palmitate</keyword>
<protein>
    <submittedName>
        <fullName evidence="7">Peptide ABC transporter substrate-binding protein</fullName>
    </submittedName>
</protein>
<feature type="chain" id="PRO_5038389216" evidence="6">
    <location>
        <begin position="29"/>
        <end position="505"/>
    </location>
</feature>
<gene>
    <name evidence="7" type="ORF">BBD42_23765</name>
</gene>
<dbReference type="InterPro" id="IPR006059">
    <property type="entry name" value="SBP"/>
</dbReference>
<dbReference type="AlphaFoldDB" id="A0A1B2DN75"/>
<dbReference type="PANTHER" id="PTHR43649:SF33">
    <property type="entry name" value="POLYGALACTURONAN_RHAMNOGALACTURONAN-BINDING PROTEIN YTCQ"/>
    <property type="match status" value="1"/>
</dbReference>
<dbReference type="EMBL" id="CP016808">
    <property type="protein sequence ID" value="ANY69162.1"/>
    <property type="molecule type" value="Genomic_DNA"/>
</dbReference>
<dbReference type="InterPro" id="IPR050490">
    <property type="entry name" value="Bact_solute-bd_prot1"/>
</dbReference>
<dbReference type="CDD" id="cd13580">
    <property type="entry name" value="PBP2_AlgQ_like_1"/>
    <property type="match status" value="1"/>
</dbReference>
<dbReference type="Pfam" id="PF01547">
    <property type="entry name" value="SBP_bac_1"/>
    <property type="match status" value="1"/>
</dbReference>
<evidence type="ECO:0000256" key="1">
    <source>
        <dbReference type="ARBA" id="ARBA00022475"/>
    </source>
</evidence>
<keyword evidence="1" id="KW-1003">Cell membrane</keyword>
<dbReference type="PANTHER" id="PTHR43649">
    <property type="entry name" value="ARABINOSE-BINDING PROTEIN-RELATED"/>
    <property type="match status" value="1"/>
</dbReference>
<evidence type="ECO:0000256" key="2">
    <source>
        <dbReference type="ARBA" id="ARBA00022729"/>
    </source>
</evidence>
<name>A0A1B2DN75_9BACL</name>
<evidence type="ECO:0000313" key="7">
    <source>
        <dbReference type="EMBL" id="ANY69162.1"/>
    </source>
</evidence>
<proteinExistence type="predicted"/>
<dbReference type="SUPFAM" id="SSF53850">
    <property type="entry name" value="Periplasmic binding protein-like II"/>
    <property type="match status" value="1"/>
</dbReference>
<accession>A0A1B2DN75</accession>
<keyword evidence="5" id="KW-0449">Lipoprotein</keyword>
<dbReference type="PROSITE" id="PS51257">
    <property type="entry name" value="PROKAR_LIPOPROTEIN"/>
    <property type="match status" value="1"/>
</dbReference>
<sequence length="505" mass="56922">MNFVKRQIHRCAKSVLIALACGAALLMASCQQLDESGSALIMEAPLALTWTAVQYTTSPPSDVVLGHIEEATNTKLSIIWVPDAMKEDKLNIALASDALTKIVTIQDIRNSAFLSAVRAGTFWEIGPYLSQFPNLNAMDKTILQNTSIDNKIYGIYRERDLSRQGIIYRKDWLDQLHLETPADLESLYKVMEAFTKNDPDGNGINDTYGLTDRNDLKFGAFQTLASYFGAPNEWGWKGGSLQPAFMFSAYKDTMKFMRKLYEEKLMNEQFAVTSKQQQWEEFTEGRAGVYIGNMDDARNLYKALIQRNPKAELDLLNRINGPDGKPHVWSQAGHNGIFVFPKSQVKSEAELLRILAFFNRLADPELIYMLNYGVEGIHYKLENGDMVELLSNESERWEQEVRPLISLMGVRALAIRPQGDPLREKSDRLTEENRSFLVINPAASLDSPTANERGGELNIIIQNATNSFILGLLDEQGFNKEVQRWKLLGGDQIIQELNDGYAGRS</sequence>
<evidence type="ECO:0000256" key="6">
    <source>
        <dbReference type="SAM" id="SignalP"/>
    </source>
</evidence>
<reference evidence="7" key="1">
    <citation type="submission" date="2016-08" db="EMBL/GenBank/DDBJ databases">
        <title>Complete Genome Seqeunce of Paenibacillus sp. BIHB 4019 from tea rhizoplane.</title>
        <authorList>
            <person name="Thakur R."/>
            <person name="Swarnkar M.K."/>
            <person name="Gulati A."/>
        </authorList>
    </citation>
    <scope>NUCLEOTIDE SEQUENCE [LARGE SCALE GENOMIC DNA]</scope>
    <source>
        <strain evidence="7">BIHB4019</strain>
    </source>
</reference>
<keyword evidence="2 6" id="KW-0732">Signal</keyword>
<evidence type="ECO:0000256" key="4">
    <source>
        <dbReference type="ARBA" id="ARBA00023139"/>
    </source>
</evidence>
<organism evidence="7">
    <name type="scientific">Paenibacillus sp. BIHB 4019</name>
    <dbReference type="NCBI Taxonomy" id="1870819"/>
    <lineage>
        <taxon>Bacteria</taxon>
        <taxon>Bacillati</taxon>
        <taxon>Bacillota</taxon>
        <taxon>Bacilli</taxon>
        <taxon>Bacillales</taxon>
        <taxon>Paenibacillaceae</taxon>
        <taxon>Paenibacillus</taxon>
    </lineage>
</organism>